<proteinExistence type="predicted"/>
<dbReference type="EMBL" id="JAWDGP010001382">
    <property type="protein sequence ID" value="KAK3792313.1"/>
    <property type="molecule type" value="Genomic_DNA"/>
</dbReference>
<organism evidence="1 2">
    <name type="scientific">Elysia crispata</name>
    <name type="common">lettuce slug</name>
    <dbReference type="NCBI Taxonomy" id="231223"/>
    <lineage>
        <taxon>Eukaryota</taxon>
        <taxon>Metazoa</taxon>
        <taxon>Spiralia</taxon>
        <taxon>Lophotrochozoa</taxon>
        <taxon>Mollusca</taxon>
        <taxon>Gastropoda</taxon>
        <taxon>Heterobranchia</taxon>
        <taxon>Euthyneura</taxon>
        <taxon>Panpulmonata</taxon>
        <taxon>Sacoglossa</taxon>
        <taxon>Placobranchoidea</taxon>
        <taxon>Plakobranchidae</taxon>
        <taxon>Elysia</taxon>
    </lineage>
</organism>
<evidence type="ECO:0000313" key="2">
    <source>
        <dbReference type="Proteomes" id="UP001283361"/>
    </source>
</evidence>
<gene>
    <name evidence="1" type="ORF">RRG08_007388</name>
</gene>
<accession>A0AAE1E497</accession>
<sequence>MSATREDIERPYQVLLKGLVAGVKRGPPKGSRYRNYSCRALASFIALIKGPENASDNLKVMRRRGYSKATPSLTKRIPV</sequence>
<evidence type="ECO:0000313" key="1">
    <source>
        <dbReference type="EMBL" id="KAK3792313.1"/>
    </source>
</evidence>
<keyword evidence="2" id="KW-1185">Reference proteome</keyword>
<name>A0AAE1E497_9GAST</name>
<dbReference type="Proteomes" id="UP001283361">
    <property type="component" value="Unassembled WGS sequence"/>
</dbReference>
<comment type="caution">
    <text evidence="1">The sequence shown here is derived from an EMBL/GenBank/DDBJ whole genome shotgun (WGS) entry which is preliminary data.</text>
</comment>
<protein>
    <submittedName>
        <fullName evidence="1">Uncharacterized protein</fullName>
    </submittedName>
</protein>
<reference evidence="1" key="1">
    <citation type="journal article" date="2023" name="G3 (Bethesda)">
        <title>A reference genome for the long-term kleptoplast-retaining sea slug Elysia crispata morphotype clarki.</title>
        <authorList>
            <person name="Eastman K.E."/>
            <person name="Pendleton A.L."/>
            <person name="Shaikh M.A."/>
            <person name="Suttiyut T."/>
            <person name="Ogas R."/>
            <person name="Tomko P."/>
            <person name="Gavelis G."/>
            <person name="Widhalm J.R."/>
            <person name="Wisecaver J.H."/>
        </authorList>
    </citation>
    <scope>NUCLEOTIDE SEQUENCE</scope>
    <source>
        <strain evidence="1">ECLA1</strain>
    </source>
</reference>
<dbReference type="AlphaFoldDB" id="A0AAE1E497"/>